<dbReference type="SUPFAM" id="SSF50129">
    <property type="entry name" value="GroES-like"/>
    <property type="match status" value="1"/>
</dbReference>
<feature type="domain" description="Enoyl reductase (ER)" evidence="5">
    <location>
        <begin position="28"/>
        <end position="336"/>
    </location>
</feature>
<accession>A0ABV3RB98</accession>
<keyword evidence="1 4" id="KW-0479">Metal-binding</keyword>
<dbReference type="InterPro" id="IPR050129">
    <property type="entry name" value="Zn_alcohol_dh"/>
</dbReference>
<dbReference type="EMBL" id="JBFNXR010000031">
    <property type="protein sequence ID" value="MEW9855378.1"/>
    <property type="molecule type" value="Genomic_DNA"/>
</dbReference>
<reference evidence="6 7" key="1">
    <citation type="submission" date="2024-06" db="EMBL/GenBank/DDBJ databases">
        <title>Novosphingobium rhizovicinus M1R2S20.</title>
        <authorList>
            <person name="Sun J.-Q."/>
        </authorList>
    </citation>
    <scope>NUCLEOTIDE SEQUENCE [LARGE SCALE GENOMIC DNA]</scope>
    <source>
        <strain evidence="6 7">M1R2S20</strain>
    </source>
</reference>
<dbReference type="Pfam" id="PF08240">
    <property type="entry name" value="ADH_N"/>
    <property type="match status" value="1"/>
</dbReference>
<keyword evidence="2 4" id="KW-0862">Zinc</keyword>
<evidence type="ECO:0000256" key="3">
    <source>
        <dbReference type="ARBA" id="ARBA00023002"/>
    </source>
</evidence>
<dbReference type="PANTHER" id="PTHR43401:SF2">
    <property type="entry name" value="L-THREONINE 3-DEHYDROGENASE"/>
    <property type="match status" value="1"/>
</dbReference>
<organism evidence="6 7">
    <name type="scientific">Novosphingobium rhizovicinum</name>
    <dbReference type="NCBI Taxonomy" id="3228928"/>
    <lineage>
        <taxon>Bacteria</taxon>
        <taxon>Pseudomonadati</taxon>
        <taxon>Pseudomonadota</taxon>
        <taxon>Alphaproteobacteria</taxon>
        <taxon>Sphingomonadales</taxon>
        <taxon>Sphingomonadaceae</taxon>
        <taxon>Novosphingobium</taxon>
    </lineage>
</organism>
<keyword evidence="3" id="KW-0560">Oxidoreductase</keyword>
<gene>
    <name evidence="6" type="ORF">ABUH87_09370</name>
</gene>
<dbReference type="SUPFAM" id="SSF51735">
    <property type="entry name" value="NAD(P)-binding Rossmann-fold domains"/>
    <property type="match status" value="1"/>
</dbReference>
<dbReference type="InterPro" id="IPR011032">
    <property type="entry name" value="GroES-like_sf"/>
</dbReference>
<comment type="cofactor">
    <cofactor evidence="4">
        <name>Zn(2+)</name>
        <dbReference type="ChEBI" id="CHEBI:29105"/>
    </cofactor>
</comment>
<proteinExistence type="inferred from homology"/>
<evidence type="ECO:0000256" key="2">
    <source>
        <dbReference type="ARBA" id="ARBA00022833"/>
    </source>
</evidence>
<evidence type="ECO:0000259" key="5">
    <source>
        <dbReference type="SMART" id="SM00829"/>
    </source>
</evidence>
<sequence length="339" mass="36168">MLDFGRGKYMNADDGSRSDTMMRAAVVAAPGTVAVDTVARPQPGPGEVRIAIEGCGVCASNLLPWKGSEWINYPIDPGGMGHESWGTIDEIGEGVQGLAVGDRVAALSGQSYAEYDLAQAGAVVKLPPELDGQPFPGEPLACAFNIFRRADVKPGQTVAIVGIGFLGAVLTKLASDAGARVIAISRRSSSLDLAREYGAAKTIVMDDHWRIIEDVKAITGEPLCERVIECVGYQWPLDLAGELVGFGGKLVVAGYHQDGPRQVNMQMWNWKGIDVINAHERDPAVQLQGLQEAVEAVASGRLDPKPLYTHRYPLEGLGEALDATRDKPDGFVKALVILP</sequence>
<comment type="caution">
    <text evidence="6">The sequence shown here is derived from an EMBL/GenBank/DDBJ whole genome shotgun (WGS) entry which is preliminary data.</text>
</comment>
<dbReference type="Pfam" id="PF00107">
    <property type="entry name" value="ADH_zinc_N"/>
    <property type="match status" value="1"/>
</dbReference>
<name>A0ABV3RB98_9SPHN</name>
<evidence type="ECO:0000313" key="7">
    <source>
        <dbReference type="Proteomes" id="UP001556118"/>
    </source>
</evidence>
<dbReference type="RefSeq" id="WP_367772818.1">
    <property type="nucleotide sequence ID" value="NZ_JBFNXR010000031.1"/>
</dbReference>
<dbReference type="CDD" id="cd08269">
    <property type="entry name" value="Zn_ADH9"/>
    <property type="match status" value="1"/>
</dbReference>
<dbReference type="Gene3D" id="3.90.180.10">
    <property type="entry name" value="Medium-chain alcohol dehydrogenases, catalytic domain"/>
    <property type="match status" value="2"/>
</dbReference>
<dbReference type="PROSITE" id="PS00059">
    <property type="entry name" value="ADH_ZINC"/>
    <property type="match status" value="1"/>
</dbReference>
<dbReference type="Gene3D" id="3.40.50.720">
    <property type="entry name" value="NAD(P)-binding Rossmann-like Domain"/>
    <property type="match status" value="1"/>
</dbReference>
<dbReference type="InterPro" id="IPR002328">
    <property type="entry name" value="ADH_Zn_CS"/>
</dbReference>
<protein>
    <submittedName>
        <fullName evidence="6">Zinc-binding dehydrogenase</fullName>
    </submittedName>
</protein>
<dbReference type="InterPro" id="IPR013149">
    <property type="entry name" value="ADH-like_C"/>
</dbReference>
<dbReference type="InterPro" id="IPR036291">
    <property type="entry name" value="NAD(P)-bd_dom_sf"/>
</dbReference>
<dbReference type="InterPro" id="IPR020843">
    <property type="entry name" value="ER"/>
</dbReference>
<evidence type="ECO:0000256" key="4">
    <source>
        <dbReference type="RuleBase" id="RU361277"/>
    </source>
</evidence>
<comment type="similarity">
    <text evidence="4">Belongs to the zinc-containing alcohol dehydrogenase family.</text>
</comment>
<dbReference type="InterPro" id="IPR013154">
    <property type="entry name" value="ADH-like_N"/>
</dbReference>
<evidence type="ECO:0000313" key="6">
    <source>
        <dbReference type="EMBL" id="MEW9855378.1"/>
    </source>
</evidence>
<keyword evidence="7" id="KW-1185">Reference proteome</keyword>
<dbReference type="PANTHER" id="PTHR43401">
    <property type="entry name" value="L-THREONINE 3-DEHYDROGENASE"/>
    <property type="match status" value="1"/>
</dbReference>
<dbReference type="Proteomes" id="UP001556118">
    <property type="component" value="Unassembled WGS sequence"/>
</dbReference>
<dbReference type="SMART" id="SM00829">
    <property type="entry name" value="PKS_ER"/>
    <property type="match status" value="1"/>
</dbReference>
<evidence type="ECO:0000256" key="1">
    <source>
        <dbReference type="ARBA" id="ARBA00022723"/>
    </source>
</evidence>